<dbReference type="SUPFAM" id="SSF55874">
    <property type="entry name" value="ATPase domain of HSP90 chaperone/DNA topoisomerase II/histidine kinase"/>
    <property type="match status" value="1"/>
</dbReference>
<evidence type="ECO:0000313" key="5">
    <source>
        <dbReference type="Proteomes" id="UP000011867"/>
    </source>
</evidence>
<evidence type="ECO:0000259" key="2">
    <source>
        <dbReference type="PROSITE" id="PS50112"/>
    </source>
</evidence>
<reference evidence="4 5" key="1">
    <citation type="journal article" date="2013" name="Genome Announc.">
        <title>Genome of the haloarchaeon Natronomonas moolapensis, a neutrophilic member of a previously haloalkaliphilic genus.</title>
        <authorList>
            <person name="Dyall-Smith M.L."/>
            <person name="Pfeiffer F."/>
            <person name="Oberwinkler T."/>
            <person name="Klee K."/>
            <person name="Rampp M."/>
            <person name="Palm P."/>
            <person name="Gross K."/>
            <person name="Schuster S.C."/>
            <person name="Oesterhelt D."/>
        </authorList>
    </citation>
    <scope>NUCLEOTIDE SEQUENCE [LARGE SCALE GENOMIC DNA]</scope>
    <source>
        <strain evidence="5">DSM 18674 / JCM 14361 / 8.8.11</strain>
    </source>
</reference>
<proteinExistence type="predicted"/>
<dbReference type="KEGG" id="nmo:Nmlp_2493"/>
<dbReference type="SMART" id="SM00086">
    <property type="entry name" value="PAC"/>
    <property type="match status" value="2"/>
</dbReference>
<dbReference type="InterPro" id="IPR003594">
    <property type="entry name" value="HATPase_dom"/>
</dbReference>
<feature type="domain" description="PAS" evidence="2">
    <location>
        <begin position="264"/>
        <end position="334"/>
    </location>
</feature>
<dbReference type="GO" id="GO:0005524">
    <property type="term" value="F:ATP binding"/>
    <property type="evidence" value="ECO:0007669"/>
    <property type="project" value="UniProtKB-KW"/>
</dbReference>
<dbReference type="SMART" id="SM00387">
    <property type="entry name" value="HATPase_c"/>
    <property type="match status" value="1"/>
</dbReference>
<dbReference type="PROSITE" id="PS50113">
    <property type="entry name" value="PAC"/>
    <property type="match status" value="1"/>
</dbReference>
<dbReference type="HOGENOM" id="CLU_000445_114_58_2"/>
<dbReference type="SUPFAM" id="SSF55785">
    <property type="entry name" value="PYP-like sensor domain (PAS domain)"/>
    <property type="match status" value="2"/>
</dbReference>
<dbReference type="RefSeq" id="WP_015409454.1">
    <property type="nucleotide sequence ID" value="NC_020388.1"/>
</dbReference>
<organism evidence="4 5">
    <name type="scientific">Natronomonas moolapensis (strain DSM 18674 / CECT 7526 / JCM 14361 / 8.8.11)</name>
    <dbReference type="NCBI Taxonomy" id="268739"/>
    <lineage>
        <taxon>Archaea</taxon>
        <taxon>Methanobacteriati</taxon>
        <taxon>Methanobacteriota</taxon>
        <taxon>Stenosarchaea group</taxon>
        <taxon>Halobacteria</taxon>
        <taxon>Halobacteriales</taxon>
        <taxon>Natronomonadaceae</taxon>
        <taxon>Natronomonas</taxon>
    </lineage>
</organism>
<feature type="domain" description="PAC" evidence="3">
    <location>
        <begin position="215"/>
        <end position="267"/>
    </location>
</feature>
<dbReference type="GeneID" id="14651314"/>
<keyword evidence="4" id="KW-0418">Kinase</keyword>
<dbReference type="EC" id="2.7.13.3" evidence="4"/>
<gene>
    <name evidence="4" type="ordered locus">Nmlp_2493</name>
</gene>
<sequence length="605" mass="68232">MEHTTQPDDPVRIYPLIADSGNRRVLGKWLADHETYVAVDDHPITEADIDLCIVDGEGLRRHRDDLESVKNEARPTLLPVLLLLSERDAEIIATDRSEIADNVLMSTVDEVVSLPMRQAELEWRIGALLRLRSQSLELDAKTKKLRQFREAVEASGHAIFITDPDGRLTYVNPAFESVTGYDAEEVIGETPALLNSGEMSETYYEKLWETIEAGETWEAEIVDRRKDGELYTAYQTIAPIADDEVRAFVAVQTDITEHKQLRDRLKRHRDIIQQLEDPIMLQDDEGRFELVNEALCEFAGLSASELAGRDEYLFMDDEAAETIERRKSEALDTGEPVRYSISPEFERSGKEAVFRTSRYPYYNETDELVGTFAICRDVTDLEERTRQLRVLDNILRHNLRNDLTVIRGLADRIRTESSGETAETAERIVSHADDLMTTGEKSRSITELLGEEPEIKRIDIASLARSVAEGIGAERPAALIDVDVPERATAETTFKFREAMEELIKNAIDHSDRETPSIEIRILATGDTVEVRVVDDGPGIPAVERDVLVTGRAIDDLYHGSGLGLWLVYWIVEQSDGSIDVTDAEPRGTEIEIRLPRVEDDDAVE</sequence>
<dbReference type="InterPro" id="IPR000014">
    <property type="entry name" value="PAS"/>
</dbReference>
<dbReference type="InterPro" id="IPR013656">
    <property type="entry name" value="PAS_4"/>
</dbReference>
<dbReference type="Pfam" id="PF13426">
    <property type="entry name" value="PAS_9"/>
    <property type="match status" value="1"/>
</dbReference>
<dbReference type="Pfam" id="PF02518">
    <property type="entry name" value="HATPase_c"/>
    <property type="match status" value="1"/>
</dbReference>
<keyword evidence="4" id="KW-0808">Transferase</keyword>
<dbReference type="GO" id="GO:0000160">
    <property type="term" value="P:phosphorelay signal transduction system"/>
    <property type="evidence" value="ECO:0007669"/>
    <property type="project" value="UniProtKB-KW"/>
</dbReference>
<accession>M1XR33</accession>
<dbReference type="Gene3D" id="3.30.450.20">
    <property type="entry name" value="PAS domain"/>
    <property type="match status" value="2"/>
</dbReference>
<evidence type="ECO:0000259" key="1">
    <source>
        <dbReference type="PROSITE" id="PS50109"/>
    </source>
</evidence>
<dbReference type="PANTHER" id="PTHR43065">
    <property type="entry name" value="SENSOR HISTIDINE KINASE"/>
    <property type="match status" value="1"/>
</dbReference>
<dbReference type="InterPro" id="IPR036890">
    <property type="entry name" value="HATPase_C_sf"/>
</dbReference>
<dbReference type="AlphaFoldDB" id="M1XR33"/>
<dbReference type="Proteomes" id="UP000011867">
    <property type="component" value="Chromosome"/>
</dbReference>
<evidence type="ECO:0000259" key="3">
    <source>
        <dbReference type="PROSITE" id="PS50113"/>
    </source>
</evidence>
<dbReference type="PRINTS" id="PR00344">
    <property type="entry name" value="BCTRLSENSOR"/>
</dbReference>
<name>M1XR33_NATM8</name>
<dbReference type="PROSITE" id="PS50109">
    <property type="entry name" value="HIS_KIN"/>
    <property type="match status" value="1"/>
</dbReference>
<dbReference type="Gene3D" id="3.30.565.10">
    <property type="entry name" value="Histidine kinase-like ATPase, C-terminal domain"/>
    <property type="match status" value="1"/>
</dbReference>
<feature type="domain" description="PAS" evidence="2">
    <location>
        <begin position="144"/>
        <end position="190"/>
    </location>
</feature>
<dbReference type="InterPro" id="IPR004358">
    <property type="entry name" value="Sig_transdc_His_kin-like_C"/>
</dbReference>
<dbReference type="EMBL" id="HF582854">
    <property type="protein sequence ID" value="CCQ36659.1"/>
    <property type="molecule type" value="Genomic_DNA"/>
</dbReference>
<dbReference type="InterPro" id="IPR001610">
    <property type="entry name" value="PAC"/>
</dbReference>
<dbReference type="Pfam" id="PF08448">
    <property type="entry name" value="PAS_4"/>
    <property type="match status" value="1"/>
</dbReference>
<evidence type="ECO:0000313" key="4">
    <source>
        <dbReference type="EMBL" id="CCQ36659.1"/>
    </source>
</evidence>
<dbReference type="GO" id="GO:0006355">
    <property type="term" value="P:regulation of DNA-templated transcription"/>
    <property type="evidence" value="ECO:0007669"/>
    <property type="project" value="InterPro"/>
</dbReference>
<protein>
    <submittedName>
        <fullName evidence="4">Sensor box histidine kinase</fullName>
        <ecNumber evidence="4">2.7.13.3</ecNumber>
    </submittedName>
</protein>
<dbReference type="PANTHER" id="PTHR43065:SF42">
    <property type="entry name" value="TWO-COMPONENT SENSOR PPRA"/>
    <property type="match status" value="1"/>
</dbReference>
<dbReference type="InterPro" id="IPR000700">
    <property type="entry name" value="PAS-assoc_C"/>
</dbReference>
<dbReference type="SMART" id="SM00091">
    <property type="entry name" value="PAS"/>
    <property type="match status" value="2"/>
</dbReference>
<dbReference type="NCBIfam" id="TIGR00229">
    <property type="entry name" value="sensory_box"/>
    <property type="match status" value="2"/>
</dbReference>
<dbReference type="InterPro" id="IPR035965">
    <property type="entry name" value="PAS-like_dom_sf"/>
</dbReference>
<dbReference type="CDD" id="cd00130">
    <property type="entry name" value="PAS"/>
    <property type="match status" value="2"/>
</dbReference>
<feature type="domain" description="Histidine kinase" evidence="1">
    <location>
        <begin position="394"/>
        <end position="599"/>
    </location>
</feature>
<dbReference type="GO" id="GO:0004673">
    <property type="term" value="F:protein histidine kinase activity"/>
    <property type="evidence" value="ECO:0007669"/>
    <property type="project" value="UniProtKB-EC"/>
</dbReference>
<dbReference type="InterPro" id="IPR005467">
    <property type="entry name" value="His_kinase_dom"/>
</dbReference>
<dbReference type="OrthoDB" id="230688at2157"/>
<dbReference type="CDD" id="cd00075">
    <property type="entry name" value="HATPase"/>
    <property type="match status" value="1"/>
</dbReference>
<dbReference type="eggNOG" id="arCOG02365">
    <property type="taxonomic scope" value="Archaea"/>
</dbReference>
<dbReference type="PROSITE" id="PS50112">
    <property type="entry name" value="PAS"/>
    <property type="match status" value="2"/>
</dbReference>
<keyword evidence="5" id="KW-1185">Reference proteome</keyword>
<dbReference type="STRING" id="268739.Nmlp_2493"/>
<dbReference type="eggNOG" id="arCOG02376">
    <property type="taxonomic scope" value="Archaea"/>
</dbReference>